<gene>
    <name evidence="1" type="ORF">BA1DRAFT_00104</name>
</gene>
<comment type="caution">
    <text evidence="1">The sequence shown here is derived from an EMBL/GenBank/DDBJ whole genome shotgun (WGS) entry which is preliminary data.</text>
</comment>
<reference evidence="1 2" key="1">
    <citation type="submission" date="2014-03" db="EMBL/GenBank/DDBJ databases">
        <title>Draft Genome of Photorhabdus luminescens BA1, an Egyptian Isolate.</title>
        <authorList>
            <person name="Ghazal S."/>
            <person name="Hurst S.G.IV."/>
            <person name="Morris K."/>
            <person name="Thomas K."/>
            <person name="Tisa L.S."/>
        </authorList>
    </citation>
    <scope>NUCLEOTIDE SEQUENCE [LARGE SCALE GENOMIC DNA]</scope>
    <source>
        <strain evidence="1 2">BA1</strain>
    </source>
</reference>
<keyword evidence="2" id="KW-1185">Reference proteome</keyword>
<sequence>MIEKTERIAELEKIIDSQLTSSIYSVSNFVGNDNDVHLTGGSLTRTYTIMPMETVWGIYASVPIIGPNTDIKIIKPLDFHVMTKYWENVGKIWLFQEARAINGVIKYCVGDNFNYLASREAQGNNNSGGSKNLKVVCRVPGDLNTAQMILY</sequence>
<accession>A0A022PPI2</accession>
<dbReference type="AlphaFoldDB" id="A0A022PPI2"/>
<dbReference type="Proteomes" id="UP000023464">
    <property type="component" value="Unassembled WGS sequence"/>
</dbReference>
<dbReference type="RefSeq" id="WP_036775245.1">
    <property type="nucleotide sequence ID" value="NZ_CAWLTM010000114.1"/>
</dbReference>
<evidence type="ECO:0000313" key="1">
    <source>
        <dbReference type="EMBL" id="EYU17324.1"/>
    </source>
</evidence>
<evidence type="ECO:0000313" key="2">
    <source>
        <dbReference type="Proteomes" id="UP000023464"/>
    </source>
</evidence>
<protein>
    <submittedName>
        <fullName evidence="1">Uncharacterized protein</fullName>
    </submittedName>
</protein>
<name>A0A022PPI2_9GAMM</name>
<dbReference type="EMBL" id="JFGV01000001">
    <property type="protein sequence ID" value="EYU17324.1"/>
    <property type="molecule type" value="Genomic_DNA"/>
</dbReference>
<proteinExistence type="predicted"/>
<organism evidence="1 2">
    <name type="scientific">Photorhabdus aegyptia</name>
    <dbReference type="NCBI Taxonomy" id="2805098"/>
    <lineage>
        <taxon>Bacteria</taxon>
        <taxon>Pseudomonadati</taxon>
        <taxon>Pseudomonadota</taxon>
        <taxon>Gammaproteobacteria</taxon>
        <taxon>Enterobacterales</taxon>
        <taxon>Morganellaceae</taxon>
        <taxon>Photorhabdus</taxon>
    </lineage>
</organism>